<organism evidence="1 2">
    <name type="scientific">Malus baccata</name>
    <name type="common">Siberian crab apple</name>
    <name type="synonym">Pyrus baccata</name>
    <dbReference type="NCBI Taxonomy" id="106549"/>
    <lineage>
        <taxon>Eukaryota</taxon>
        <taxon>Viridiplantae</taxon>
        <taxon>Streptophyta</taxon>
        <taxon>Embryophyta</taxon>
        <taxon>Tracheophyta</taxon>
        <taxon>Spermatophyta</taxon>
        <taxon>Magnoliopsida</taxon>
        <taxon>eudicotyledons</taxon>
        <taxon>Gunneridae</taxon>
        <taxon>Pentapetalae</taxon>
        <taxon>rosids</taxon>
        <taxon>fabids</taxon>
        <taxon>Rosales</taxon>
        <taxon>Rosaceae</taxon>
        <taxon>Amygdaloideae</taxon>
        <taxon>Maleae</taxon>
        <taxon>Malus</taxon>
    </lineage>
</organism>
<reference evidence="1 2" key="1">
    <citation type="journal article" date="2019" name="G3 (Bethesda)">
        <title>Sequencing of a Wild Apple (Malus baccata) Genome Unravels the Differences Between Cultivated and Wild Apple Species Regarding Disease Resistance and Cold Tolerance.</title>
        <authorList>
            <person name="Chen X."/>
        </authorList>
    </citation>
    <scope>NUCLEOTIDE SEQUENCE [LARGE SCALE GENOMIC DNA]</scope>
    <source>
        <strain evidence="2">cv. Shandingzi</strain>
        <tissue evidence="1">Leaves</tissue>
    </source>
</reference>
<dbReference type="Proteomes" id="UP000315295">
    <property type="component" value="Unassembled WGS sequence"/>
</dbReference>
<dbReference type="AlphaFoldDB" id="A0A540L8R7"/>
<evidence type="ECO:0000313" key="1">
    <source>
        <dbReference type="EMBL" id="TQD82850.1"/>
    </source>
</evidence>
<gene>
    <name evidence="1" type="ORF">C1H46_031597</name>
</gene>
<evidence type="ECO:0000313" key="2">
    <source>
        <dbReference type="Proteomes" id="UP000315295"/>
    </source>
</evidence>
<name>A0A540L8R7_MALBA</name>
<sequence>MSVTVRGVAEDKNVPHLAEVPYDGQYKCNACLGLDTYLVIILATDKGILAKDPAVWTTLQCRRLSLGRRIPNIKIYCGEEDVRLTLPRVSCSLSGCIQVQQVMSLFKESLYHIRLRKKEAESLTNQVRIELDSIKATLADRDEVVRGKDIKVCEEEAHDEIHGLKEKLSLYEDVFDLSFKSQGTLPSDSTTSVGAAFL</sequence>
<comment type="caution">
    <text evidence="1">The sequence shown here is derived from an EMBL/GenBank/DDBJ whole genome shotgun (WGS) entry which is preliminary data.</text>
</comment>
<protein>
    <submittedName>
        <fullName evidence="1">Uncharacterized protein</fullName>
    </submittedName>
</protein>
<proteinExistence type="predicted"/>
<keyword evidence="2" id="KW-1185">Reference proteome</keyword>
<dbReference type="EMBL" id="VIEB01000705">
    <property type="protein sequence ID" value="TQD82850.1"/>
    <property type="molecule type" value="Genomic_DNA"/>
</dbReference>
<accession>A0A540L8R7</accession>